<dbReference type="Gene3D" id="1.10.443.10">
    <property type="entry name" value="Intergrase catalytic core"/>
    <property type="match status" value="1"/>
</dbReference>
<dbReference type="Pfam" id="PF22022">
    <property type="entry name" value="Phage_int_M"/>
    <property type="match status" value="1"/>
</dbReference>
<dbReference type="RefSeq" id="WP_137116443.1">
    <property type="nucleotide sequence ID" value="NZ_CP032322.1"/>
</dbReference>
<dbReference type="InterPro" id="IPR011010">
    <property type="entry name" value="DNA_brk_join_enz"/>
</dbReference>
<dbReference type="Pfam" id="PF13356">
    <property type="entry name" value="Arm-DNA-bind_3"/>
    <property type="match status" value="1"/>
</dbReference>
<dbReference type="InterPro" id="IPR044068">
    <property type="entry name" value="CB"/>
</dbReference>
<keyword evidence="2" id="KW-0229">DNA integration</keyword>
<dbReference type="SUPFAM" id="SSF56349">
    <property type="entry name" value="DNA breaking-rejoining enzymes"/>
    <property type="match status" value="1"/>
</dbReference>
<feature type="domain" description="Core-binding (CB)" evidence="7">
    <location>
        <begin position="104"/>
        <end position="185"/>
    </location>
</feature>
<accession>A0A4D8PI58</accession>
<evidence type="ECO:0000256" key="1">
    <source>
        <dbReference type="ARBA" id="ARBA00008857"/>
    </source>
</evidence>
<dbReference type="InterPro" id="IPR010998">
    <property type="entry name" value="Integrase_recombinase_N"/>
</dbReference>
<dbReference type="GO" id="GO:0006310">
    <property type="term" value="P:DNA recombination"/>
    <property type="evidence" value="ECO:0007669"/>
    <property type="project" value="UniProtKB-KW"/>
</dbReference>
<dbReference type="InterPro" id="IPR050808">
    <property type="entry name" value="Phage_Integrase"/>
</dbReference>
<dbReference type="PROSITE" id="PS51898">
    <property type="entry name" value="TYR_RECOMBINASE"/>
    <property type="match status" value="1"/>
</dbReference>
<dbReference type="PANTHER" id="PTHR30629">
    <property type="entry name" value="PROPHAGE INTEGRASE"/>
    <property type="match status" value="1"/>
</dbReference>
<dbReference type="InterPro" id="IPR038488">
    <property type="entry name" value="Integrase_DNA-bd_sf"/>
</dbReference>
<dbReference type="InterPro" id="IPR053876">
    <property type="entry name" value="Phage_int_M"/>
</dbReference>
<dbReference type="InterPro" id="IPR002104">
    <property type="entry name" value="Integrase_catalytic"/>
</dbReference>
<dbReference type="InterPro" id="IPR025166">
    <property type="entry name" value="Integrase_DNA_bind_dom"/>
</dbReference>
<feature type="domain" description="Tyr recombinase" evidence="6">
    <location>
        <begin position="216"/>
        <end position="389"/>
    </location>
</feature>
<dbReference type="AlphaFoldDB" id="A0A4D8PI58"/>
<keyword evidence="3 5" id="KW-0238">DNA-binding</keyword>
<dbReference type="Gene3D" id="1.10.150.130">
    <property type="match status" value="1"/>
</dbReference>
<evidence type="ECO:0000259" key="7">
    <source>
        <dbReference type="PROSITE" id="PS51900"/>
    </source>
</evidence>
<dbReference type="PROSITE" id="PS51900">
    <property type="entry name" value="CB"/>
    <property type="match status" value="1"/>
</dbReference>
<evidence type="ECO:0000256" key="5">
    <source>
        <dbReference type="PROSITE-ProRule" id="PRU01248"/>
    </source>
</evidence>
<evidence type="ECO:0000313" key="8">
    <source>
        <dbReference type="EMBL" id="QCN97064.1"/>
    </source>
</evidence>
<dbReference type="InterPro" id="IPR013762">
    <property type="entry name" value="Integrase-like_cat_sf"/>
</dbReference>
<dbReference type="GO" id="GO:0015074">
    <property type="term" value="P:DNA integration"/>
    <property type="evidence" value="ECO:0007669"/>
    <property type="project" value="UniProtKB-KW"/>
</dbReference>
<protein>
    <submittedName>
        <fullName evidence="8">Site-specific integrase</fullName>
    </submittedName>
</protein>
<keyword evidence="8" id="KW-0614">Plasmid</keyword>
<evidence type="ECO:0000313" key="9">
    <source>
        <dbReference type="Proteomes" id="UP000298595"/>
    </source>
</evidence>
<reference evidence="8 9" key="1">
    <citation type="submission" date="2018-09" db="EMBL/GenBank/DDBJ databases">
        <title>Whole genome based analysis of evolution and adaptive divergence in Indian and Brazilian strains of Azospirillum brasilense.</title>
        <authorList>
            <person name="Singh C."/>
            <person name="Tripathi A.K."/>
        </authorList>
    </citation>
    <scope>NUCLEOTIDE SEQUENCE [LARGE SCALE GENOMIC DNA]</scope>
    <source>
        <strain evidence="8 9">MTCC4035</strain>
        <plasmid evidence="8 9">p1</plasmid>
    </source>
</reference>
<sequence length="407" mass="45767">MAERKLERGPFTARKVETITARGMHHDGHGLYLQVTETGKSWVYRYTLHGRSREMGLGPFHTISLKEAREKAAACRKLKLEGIDPLEHRNREIAESRLQAASAVTFKDAADQFIKAHKASWRNPKHAEQWPSTLNSYVYPVFGDISVQAVDVGLVMKVLESIWTTKAETASRVRGRIETILDWATAHGHRTGENPARWRGHLENLLPKRSKVQRVEHHAALPYREIAGFMAALRKQEGVAASALEFLILTASRTGETIGATWDEVDLEHAVWTIPANRIKMAKEHRVPLSASALAVLERVKKLGTEGFVFPGGKTKRPLSNMAMAKLLERMGRDDITVHGFRSTFRDWAADQTNAPREVAEMALAHAISDKVEAAYRRGNLFEKRQKLMEEWATVCDGKPETYAAPQ</sequence>
<keyword evidence="4" id="KW-0233">DNA recombination</keyword>
<dbReference type="Gene3D" id="3.30.160.390">
    <property type="entry name" value="Integrase, DNA-binding domain"/>
    <property type="match status" value="1"/>
</dbReference>
<dbReference type="Proteomes" id="UP000298595">
    <property type="component" value="Plasmid p1"/>
</dbReference>
<evidence type="ECO:0000256" key="3">
    <source>
        <dbReference type="ARBA" id="ARBA00023125"/>
    </source>
</evidence>
<dbReference type="CDD" id="cd00801">
    <property type="entry name" value="INT_P4_C"/>
    <property type="match status" value="1"/>
</dbReference>
<proteinExistence type="inferred from homology"/>
<comment type="similarity">
    <text evidence="1">Belongs to the 'phage' integrase family.</text>
</comment>
<geneLocation type="plasmid" evidence="8 9">
    <name>p1</name>
</geneLocation>
<evidence type="ECO:0000256" key="2">
    <source>
        <dbReference type="ARBA" id="ARBA00022908"/>
    </source>
</evidence>
<dbReference type="GO" id="GO:0003677">
    <property type="term" value="F:DNA binding"/>
    <property type="evidence" value="ECO:0007669"/>
    <property type="project" value="UniProtKB-UniRule"/>
</dbReference>
<dbReference type="KEGG" id="aare:D3093_17380"/>
<organism evidence="8 9">
    <name type="scientific">Azospirillum argentinense</name>
    <dbReference type="NCBI Taxonomy" id="2970906"/>
    <lineage>
        <taxon>Bacteria</taxon>
        <taxon>Pseudomonadati</taxon>
        <taxon>Pseudomonadota</taxon>
        <taxon>Alphaproteobacteria</taxon>
        <taxon>Rhodospirillales</taxon>
        <taxon>Azospirillaceae</taxon>
        <taxon>Azospirillum</taxon>
    </lineage>
</organism>
<dbReference type="PANTHER" id="PTHR30629:SF2">
    <property type="entry name" value="PROPHAGE INTEGRASE INTS-RELATED"/>
    <property type="match status" value="1"/>
</dbReference>
<name>A0A4D8PI58_9PROT</name>
<gene>
    <name evidence="8" type="ORF">D3093_17380</name>
</gene>
<dbReference type="EMBL" id="CP032322">
    <property type="protein sequence ID" value="QCN97064.1"/>
    <property type="molecule type" value="Genomic_DNA"/>
</dbReference>
<dbReference type="Pfam" id="PF00589">
    <property type="entry name" value="Phage_integrase"/>
    <property type="match status" value="1"/>
</dbReference>
<evidence type="ECO:0000256" key="4">
    <source>
        <dbReference type="ARBA" id="ARBA00023172"/>
    </source>
</evidence>
<evidence type="ECO:0000259" key="6">
    <source>
        <dbReference type="PROSITE" id="PS51898"/>
    </source>
</evidence>